<comment type="caution">
    <text evidence="3">The sequence shown here is derived from an EMBL/GenBank/DDBJ whole genome shotgun (WGS) entry which is preliminary data.</text>
</comment>
<gene>
    <name evidence="3" type="ORF">JGS22_022335</name>
</gene>
<evidence type="ECO:0000313" key="4">
    <source>
        <dbReference type="Proteomes" id="UP000694501"/>
    </source>
</evidence>
<evidence type="ECO:0000256" key="1">
    <source>
        <dbReference type="SAM" id="MobiDB-lite"/>
    </source>
</evidence>
<evidence type="ECO:0000313" key="3">
    <source>
        <dbReference type="EMBL" id="MBU7600293.1"/>
    </source>
</evidence>
<sequence>MDPQSHPEATRTDINASRRHRSVEPVLMDTAEVAATLNMSTSRVYGEASKLGLKCYKLGRGRNAKVLYKRAEVFKWLEQQKIH</sequence>
<keyword evidence="4" id="KW-1185">Reference proteome</keyword>
<reference evidence="3" key="1">
    <citation type="submission" date="2021-06" db="EMBL/GenBank/DDBJ databases">
        <title>Sequencing of actinobacteria type strains.</title>
        <authorList>
            <person name="Nguyen G.-S."/>
            <person name="Wentzel A."/>
        </authorList>
    </citation>
    <scope>NUCLEOTIDE SEQUENCE</scope>
    <source>
        <strain evidence="3">P38-E01</strain>
    </source>
</reference>
<evidence type="ECO:0000259" key="2">
    <source>
        <dbReference type="Pfam" id="PF12728"/>
    </source>
</evidence>
<name>A0A949JHM4_9ACTN</name>
<dbReference type="EMBL" id="JAELVF020000003">
    <property type="protein sequence ID" value="MBU7600293.1"/>
    <property type="molecule type" value="Genomic_DNA"/>
</dbReference>
<dbReference type="InterPro" id="IPR041657">
    <property type="entry name" value="HTH_17"/>
</dbReference>
<accession>A0A949JHM4</accession>
<dbReference type="Proteomes" id="UP000694501">
    <property type="component" value="Unassembled WGS sequence"/>
</dbReference>
<feature type="domain" description="Helix-turn-helix" evidence="2">
    <location>
        <begin position="27"/>
        <end position="80"/>
    </location>
</feature>
<dbReference type="AlphaFoldDB" id="A0A949JHM4"/>
<feature type="region of interest" description="Disordered" evidence="1">
    <location>
        <begin position="1"/>
        <end position="21"/>
    </location>
</feature>
<protein>
    <submittedName>
        <fullName evidence="3">Helix-turn-helix domain-containing protein</fullName>
    </submittedName>
</protein>
<organism evidence="3 4">
    <name type="scientific">Streptomyces tardus</name>
    <dbReference type="NCBI Taxonomy" id="2780544"/>
    <lineage>
        <taxon>Bacteria</taxon>
        <taxon>Bacillati</taxon>
        <taxon>Actinomycetota</taxon>
        <taxon>Actinomycetes</taxon>
        <taxon>Kitasatosporales</taxon>
        <taxon>Streptomycetaceae</taxon>
        <taxon>Streptomyces</taxon>
    </lineage>
</organism>
<dbReference type="Pfam" id="PF12728">
    <property type="entry name" value="HTH_17"/>
    <property type="match status" value="1"/>
</dbReference>
<proteinExistence type="predicted"/>